<dbReference type="GO" id="GO:0071014">
    <property type="term" value="C:post-mRNA release spliceosomal complex"/>
    <property type="evidence" value="ECO:0000318"/>
    <property type="project" value="GO_Central"/>
</dbReference>
<name>D6X551_TRICA</name>
<accession>D6X551</accession>
<gene>
    <name evidence="3" type="primary">AUGUSTUS-3.0.2_04360</name>
    <name evidence="3" type="ORF">TcasGA2_TC004360</name>
</gene>
<evidence type="ECO:0000256" key="2">
    <source>
        <dbReference type="SAM" id="MobiDB-lite"/>
    </source>
</evidence>
<protein>
    <submittedName>
        <fullName evidence="3">Coiled-coil domain-containing protein 12-like Protein</fullName>
    </submittedName>
</protein>
<dbReference type="EMBL" id="KQ971382">
    <property type="protein sequence ID" value="EEZ97173.1"/>
    <property type="molecule type" value="Genomic_DNA"/>
</dbReference>
<dbReference type="PANTHER" id="PTHR31551:SF1">
    <property type="entry name" value="COILED-COIL DOMAIN-CONTAINING PROTEIN 12"/>
    <property type="match status" value="1"/>
</dbReference>
<evidence type="ECO:0000256" key="1">
    <source>
        <dbReference type="SAM" id="Coils"/>
    </source>
</evidence>
<feature type="compositionally biased region" description="Basic and acidic residues" evidence="2">
    <location>
        <begin position="10"/>
        <end position="37"/>
    </location>
</feature>
<evidence type="ECO:0000313" key="4">
    <source>
        <dbReference type="Proteomes" id="UP000007266"/>
    </source>
</evidence>
<dbReference type="eggNOG" id="KOG3407">
    <property type="taxonomic scope" value="Eukaryota"/>
</dbReference>
<dbReference type="Proteomes" id="UP000007266">
    <property type="component" value="Linkage group 10"/>
</dbReference>
<proteinExistence type="predicted"/>
<reference evidence="3 4" key="2">
    <citation type="journal article" date="2010" name="Nucleic Acids Res.">
        <title>BeetleBase in 2010: revisions to provide comprehensive genomic information for Tribolium castaneum.</title>
        <authorList>
            <person name="Kim H.S."/>
            <person name="Murphy T."/>
            <person name="Xia J."/>
            <person name="Caragea D."/>
            <person name="Park Y."/>
            <person name="Beeman R.W."/>
            <person name="Lorenzen M.D."/>
            <person name="Butcher S."/>
            <person name="Manak J.R."/>
            <person name="Brown S.J."/>
        </authorList>
    </citation>
    <scope>GENOME REANNOTATION</scope>
    <source>
        <strain evidence="3 4">Georgia GA2</strain>
    </source>
</reference>
<dbReference type="STRING" id="7070.D6X551"/>
<evidence type="ECO:0000313" key="3">
    <source>
        <dbReference type="EMBL" id="EEZ97173.1"/>
    </source>
</evidence>
<dbReference type="OMA" id="KPHNETT"/>
<dbReference type="Pfam" id="PF08315">
    <property type="entry name" value="cwf18"/>
    <property type="match status" value="1"/>
</dbReference>
<sequence length="148" mass="17239">MSEEVNSLEEQARKRQERLKSLKRKREDKSNDTKSDQDAAQTLPTPKFRSYRPQDKNLNEHLVTKRESIDVRNEVKDLLDLAKGEMVIDQLDISSLAPRQPDWDLKRDVEKKLEKLAKRTQKAMAELIREKLKAKQDLAEVSNAPVDM</sequence>
<dbReference type="AlphaFoldDB" id="D6X551"/>
<dbReference type="HOGENOM" id="CLU_091076_3_0_1"/>
<organism evidence="3 4">
    <name type="scientific">Tribolium castaneum</name>
    <name type="common">Red flour beetle</name>
    <dbReference type="NCBI Taxonomy" id="7070"/>
    <lineage>
        <taxon>Eukaryota</taxon>
        <taxon>Metazoa</taxon>
        <taxon>Ecdysozoa</taxon>
        <taxon>Arthropoda</taxon>
        <taxon>Hexapoda</taxon>
        <taxon>Insecta</taxon>
        <taxon>Pterygota</taxon>
        <taxon>Neoptera</taxon>
        <taxon>Endopterygota</taxon>
        <taxon>Coleoptera</taxon>
        <taxon>Polyphaga</taxon>
        <taxon>Cucujiformia</taxon>
        <taxon>Tenebrionidae</taxon>
        <taxon>Tenebrionidae incertae sedis</taxon>
        <taxon>Tribolium</taxon>
    </lineage>
</organism>
<reference evidence="3 4" key="1">
    <citation type="journal article" date="2008" name="Nature">
        <title>The genome of the model beetle and pest Tribolium castaneum.</title>
        <authorList>
            <consortium name="Tribolium Genome Sequencing Consortium"/>
            <person name="Richards S."/>
            <person name="Gibbs R.A."/>
            <person name="Weinstock G.M."/>
            <person name="Brown S.J."/>
            <person name="Denell R."/>
            <person name="Beeman R.W."/>
            <person name="Gibbs R."/>
            <person name="Beeman R.W."/>
            <person name="Brown S.J."/>
            <person name="Bucher G."/>
            <person name="Friedrich M."/>
            <person name="Grimmelikhuijzen C.J."/>
            <person name="Klingler M."/>
            <person name="Lorenzen M."/>
            <person name="Richards S."/>
            <person name="Roth S."/>
            <person name="Schroder R."/>
            <person name="Tautz D."/>
            <person name="Zdobnov E.M."/>
            <person name="Muzny D."/>
            <person name="Gibbs R.A."/>
            <person name="Weinstock G.M."/>
            <person name="Attaway T."/>
            <person name="Bell S."/>
            <person name="Buhay C.J."/>
            <person name="Chandrabose M.N."/>
            <person name="Chavez D."/>
            <person name="Clerk-Blankenburg K.P."/>
            <person name="Cree A."/>
            <person name="Dao M."/>
            <person name="Davis C."/>
            <person name="Chacko J."/>
            <person name="Dinh H."/>
            <person name="Dugan-Rocha S."/>
            <person name="Fowler G."/>
            <person name="Garner T.T."/>
            <person name="Garnes J."/>
            <person name="Gnirke A."/>
            <person name="Hawes A."/>
            <person name="Hernandez J."/>
            <person name="Hines S."/>
            <person name="Holder M."/>
            <person name="Hume J."/>
            <person name="Jhangiani S.N."/>
            <person name="Joshi V."/>
            <person name="Khan Z.M."/>
            <person name="Jackson L."/>
            <person name="Kovar C."/>
            <person name="Kowis A."/>
            <person name="Lee S."/>
            <person name="Lewis L.R."/>
            <person name="Margolis J."/>
            <person name="Morgan M."/>
            <person name="Nazareth L.V."/>
            <person name="Nguyen N."/>
            <person name="Okwuonu G."/>
            <person name="Parker D."/>
            <person name="Richards S."/>
            <person name="Ruiz S.J."/>
            <person name="Santibanez J."/>
            <person name="Savard J."/>
            <person name="Scherer S.E."/>
            <person name="Schneider B."/>
            <person name="Sodergren E."/>
            <person name="Tautz D."/>
            <person name="Vattahil S."/>
            <person name="Villasana D."/>
            <person name="White C.S."/>
            <person name="Wright R."/>
            <person name="Park Y."/>
            <person name="Beeman R.W."/>
            <person name="Lord J."/>
            <person name="Oppert B."/>
            <person name="Lorenzen M."/>
            <person name="Brown S."/>
            <person name="Wang L."/>
            <person name="Savard J."/>
            <person name="Tautz D."/>
            <person name="Richards S."/>
            <person name="Weinstock G."/>
            <person name="Gibbs R.A."/>
            <person name="Liu Y."/>
            <person name="Worley K."/>
            <person name="Weinstock G."/>
            <person name="Elsik C.G."/>
            <person name="Reese J.T."/>
            <person name="Elhaik E."/>
            <person name="Landan G."/>
            <person name="Graur D."/>
            <person name="Arensburger P."/>
            <person name="Atkinson P."/>
            <person name="Beeman R.W."/>
            <person name="Beidler J."/>
            <person name="Brown S.J."/>
            <person name="Demuth J.P."/>
            <person name="Drury D.W."/>
            <person name="Du Y.Z."/>
            <person name="Fujiwara H."/>
            <person name="Lorenzen M."/>
            <person name="Maselli V."/>
            <person name="Osanai M."/>
            <person name="Park Y."/>
            <person name="Robertson H.M."/>
            <person name="Tu Z."/>
            <person name="Wang J.J."/>
            <person name="Wang S."/>
            <person name="Richards S."/>
            <person name="Song H."/>
            <person name="Zhang L."/>
            <person name="Sodergren E."/>
            <person name="Werner D."/>
            <person name="Stanke M."/>
            <person name="Morgenstern B."/>
            <person name="Solovyev V."/>
            <person name="Kosarev P."/>
            <person name="Brown G."/>
            <person name="Chen H.C."/>
            <person name="Ermolaeva O."/>
            <person name="Hlavina W."/>
            <person name="Kapustin Y."/>
            <person name="Kiryutin B."/>
            <person name="Kitts P."/>
            <person name="Maglott D."/>
            <person name="Pruitt K."/>
            <person name="Sapojnikov V."/>
            <person name="Souvorov A."/>
            <person name="Mackey A.J."/>
            <person name="Waterhouse R.M."/>
            <person name="Wyder S."/>
            <person name="Zdobnov E.M."/>
            <person name="Zdobnov E.M."/>
            <person name="Wyder S."/>
            <person name="Kriventseva E.V."/>
            <person name="Kadowaki T."/>
            <person name="Bork P."/>
            <person name="Aranda M."/>
            <person name="Bao R."/>
            <person name="Beermann A."/>
            <person name="Berns N."/>
            <person name="Bolognesi R."/>
            <person name="Bonneton F."/>
            <person name="Bopp D."/>
            <person name="Brown S.J."/>
            <person name="Bucher G."/>
            <person name="Butts T."/>
            <person name="Chaumot A."/>
            <person name="Denell R.E."/>
            <person name="Ferrier D.E."/>
            <person name="Friedrich M."/>
            <person name="Gordon C.M."/>
            <person name="Jindra M."/>
            <person name="Klingler M."/>
            <person name="Lan Q."/>
            <person name="Lattorff H.M."/>
            <person name="Laudet V."/>
            <person name="von Levetsow C."/>
            <person name="Liu Z."/>
            <person name="Lutz R."/>
            <person name="Lynch J.A."/>
            <person name="da Fonseca R.N."/>
            <person name="Posnien N."/>
            <person name="Reuter R."/>
            <person name="Roth S."/>
            <person name="Savard J."/>
            <person name="Schinko J.B."/>
            <person name="Schmitt C."/>
            <person name="Schoppmeier M."/>
            <person name="Schroder R."/>
            <person name="Shippy T.D."/>
            <person name="Simonnet F."/>
            <person name="Marques-Souza H."/>
            <person name="Tautz D."/>
            <person name="Tomoyasu Y."/>
            <person name="Trauner J."/>
            <person name="Van der Zee M."/>
            <person name="Vervoort M."/>
            <person name="Wittkopp N."/>
            <person name="Wimmer E.A."/>
            <person name="Yang X."/>
            <person name="Jones A.K."/>
            <person name="Sattelle D.B."/>
            <person name="Ebert P.R."/>
            <person name="Nelson D."/>
            <person name="Scott J.G."/>
            <person name="Beeman R.W."/>
            <person name="Muthukrishnan S."/>
            <person name="Kramer K.J."/>
            <person name="Arakane Y."/>
            <person name="Beeman R.W."/>
            <person name="Zhu Q."/>
            <person name="Hogenkamp D."/>
            <person name="Dixit R."/>
            <person name="Oppert B."/>
            <person name="Jiang H."/>
            <person name="Zou Z."/>
            <person name="Marshall J."/>
            <person name="Elpidina E."/>
            <person name="Vinokurov K."/>
            <person name="Oppert C."/>
            <person name="Zou Z."/>
            <person name="Evans J."/>
            <person name="Lu Z."/>
            <person name="Zhao P."/>
            <person name="Sumathipala N."/>
            <person name="Altincicek B."/>
            <person name="Vilcinskas A."/>
            <person name="Williams M."/>
            <person name="Hultmark D."/>
            <person name="Hetru C."/>
            <person name="Jiang H."/>
            <person name="Grimmelikhuijzen C.J."/>
            <person name="Hauser F."/>
            <person name="Cazzamali G."/>
            <person name="Williamson M."/>
            <person name="Park Y."/>
            <person name="Li B."/>
            <person name="Tanaka Y."/>
            <person name="Predel R."/>
            <person name="Neupert S."/>
            <person name="Schachtner J."/>
            <person name="Verleyen P."/>
            <person name="Raible F."/>
            <person name="Bork P."/>
            <person name="Friedrich M."/>
            <person name="Walden K.K."/>
            <person name="Robertson H.M."/>
            <person name="Angeli S."/>
            <person name="Foret S."/>
            <person name="Bucher G."/>
            <person name="Schuetz S."/>
            <person name="Maleszka R."/>
            <person name="Wimmer E.A."/>
            <person name="Beeman R.W."/>
            <person name="Lorenzen M."/>
            <person name="Tomoyasu Y."/>
            <person name="Miller S.C."/>
            <person name="Grossmann D."/>
            <person name="Bucher G."/>
        </authorList>
    </citation>
    <scope>NUCLEOTIDE SEQUENCE [LARGE SCALE GENOMIC DNA]</scope>
    <source>
        <strain evidence="3 4">Georgia GA2</strain>
    </source>
</reference>
<dbReference type="GO" id="GO:0005684">
    <property type="term" value="C:U2-type spliceosomal complex"/>
    <property type="evidence" value="ECO:0000318"/>
    <property type="project" value="GO_Central"/>
</dbReference>
<dbReference type="PANTHER" id="PTHR31551">
    <property type="entry name" value="PRE-MRNA-SPLICING FACTOR CWF18"/>
    <property type="match status" value="1"/>
</dbReference>
<dbReference type="PhylomeDB" id="D6X551"/>
<keyword evidence="4" id="KW-1185">Reference proteome</keyword>
<keyword evidence="1" id="KW-0175">Coiled coil</keyword>
<dbReference type="InterPro" id="IPR013169">
    <property type="entry name" value="mRNA_splic_Cwf18-like"/>
</dbReference>
<feature type="coiled-coil region" evidence="1">
    <location>
        <begin position="106"/>
        <end position="144"/>
    </location>
</feature>
<feature type="region of interest" description="Disordered" evidence="2">
    <location>
        <begin position="1"/>
        <end position="60"/>
    </location>
</feature>